<dbReference type="RefSeq" id="WP_218326467.1">
    <property type="nucleotide sequence ID" value="NZ_JAHUZB010000004.1"/>
</dbReference>
<proteinExistence type="predicted"/>
<dbReference type="PANTHER" id="PTHR30185">
    <property type="entry name" value="CRYPTIC BETA-GLUCOSIDE BGL OPERON ANTITERMINATOR"/>
    <property type="match status" value="1"/>
</dbReference>
<reference evidence="4 5" key="1">
    <citation type="submission" date="2021-06" db="EMBL/GenBank/DDBJ databases">
        <title>Enterococcus alishanensis sp. nov., a novel lactic acid bacterium isolated from fresh coffee beans.</title>
        <authorList>
            <person name="Chen Y.-S."/>
        </authorList>
    </citation>
    <scope>NUCLEOTIDE SEQUENCE [LARGE SCALE GENOMIC DNA]</scope>
    <source>
        <strain evidence="4 5">ALS3</strain>
    </source>
</reference>
<evidence type="ECO:0000259" key="3">
    <source>
        <dbReference type="Pfam" id="PF05043"/>
    </source>
</evidence>
<accession>A0ABS6TEI7</accession>
<name>A0ABS6TEI7_9ENTE</name>
<dbReference type="CDD" id="cd00133">
    <property type="entry name" value="PTS_IIB"/>
    <property type="match status" value="1"/>
</dbReference>
<dbReference type="Pfam" id="PF05043">
    <property type="entry name" value="Mga"/>
    <property type="match status" value="1"/>
</dbReference>
<dbReference type="EMBL" id="JAHUZB010000004">
    <property type="protein sequence ID" value="MBV7391316.1"/>
    <property type="molecule type" value="Genomic_DNA"/>
</dbReference>
<evidence type="ECO:0000313" key="5">
    <source>
        <dbReference type="Proteomes" id="UP000774130"/>
    </source>
</evidence>
<sequence length="481" mass="56589">MKNLLKTSAQRRISIIGILRDFHDWQDPNLLANLLDCTPKTILTDVDAINSDWGDKIGIEYSKAKGIRLDSTMQNKIRPLAHDIMEESESFQFLEKVYFEPEQDAEYWMRELFVSEATFYRMIRLIDDVLEKRDLVLERKPFRITAKDERWVRIFYTQVFIEKYGLDKFPFDLDMLKVLDFVTAASETFNVHLSDRKKMEYGFLAAVGIIRTAQGFYNQNKEVFTDEVMSALEPLRPLAEAAIADSRYHTDDNWYTEVSHSLFLDYFITCHDGGSMKKDADAFVNQLVEFFGTPISEQSRTKIVQSFAQIKRSYDIYPHSRMILFNDDAFFSRTAQNYYPHFSKLVQQLLSDLEKNTIFPWFTSFYFKILRVVFTDWGELTHHLDVYATKAKILVVSDSGNEHGQMVMELIKSRFYYRVELNLYEGSVWEFAEELAKAEKYDLVVTNFVVKDYPYENSLMVDDFLTEVDFEQINEVIKQVK</sequence>
<gene>
    <name evidence="4" type="ORF">KUA55_11555</name>
</gene>
<protein>
    <submittedName>
        <fullName evidence="4">Helix-turn-helix domain-containing protein</fullName>
    </submittedName>
</protein>
<dbReference type="PANTHER" id="PTHR30185:SF18">
    <property type="entry name" value="TRANSCRIPTIONAL REGULATOR MTLR"/>
    <property type="match status" value="1"/>
</dbReference>
<keyword evidence="5" id="KW-1185">Reference proteome</keyword>
<organism evidence="4 5">
    <name type="scientific">Enterococcus alishanensis</name>
    <dbReference type="NCBI Taxonomy" id="1303817"/>
    <lineage>
        <taxon>Bacteria</taxon>
        <taxon>Bacillati</taxon>
        <taxon>Bacillota</taxon>
        <taxon>Bacilli</taxon>
        <taxon>Lactobacillales</taxon>
        <taxon>Enterococcaceae</taxon>
        <taxon>Enterococcus</taxon>
    </lineage>
</organism>
<evidence type="ECO:0000256" key="1">
    <source>
        <dbReference type="ARBA" id="ARBA00023015"/>
    </source>
</evidence>
<dbReference type="InterPro" id="IPR050661">
    <property type="entry name" value="BglG_antiterminators"/>
</dbReference>
<dbReference type="Proteomes" id="UP000774130">
    <property type="component" value="Unassembled WGS sequence"/>
</dbReference>
<feature type="domain" description="Mga helix-turn-helix" evidence="3">
    <location>
        <begin position="78"/>
        <end position="160"/>
    </location>
</feature>
<evidence type="ECO:0000256" key="2">
    <source>
        <dbReference type="ARBA" id="ARBA00023163"/>
    </source>
</evidence>
<keyword evidence="2" id="KW-0804">Transcription</keyword>
<keyword evidence="1" id="KW-0805">Transcription regulation</keyword>
<dbReference type="InterPro" id="IPR007737">
    <property type="entry name" value="Mga_HTH"/>
</dbReference>
<comment type="caution">
    <text evidence="4">The sequence shown here is derived from an EMBL/GenBank/DDBJ whole genome shotgun (WGS) entry which is preliminary data.</text>
</comment>
<evidence type="ECO:0000313" key="4">
    <source>
        <dbReference type="EMBL" id="MBV7391316.1"/>
    </source>
</evidence>